<evidence type="ECO:0000313" key="2">
    <source>
        <dbReference type="Proteomes" id="UP000309174"/>
    </source>
</evidence>
<dbReference type="AlphaFoldDB" id="A0A5C4JFZ7"/>
<proteinExistence type="predicted"/>
<accession>A0A5C4JFZ7</accession>
<dbReference type="Pfam" id="PF21813">
    <property type="entry name" value="DUF6882"/>
    <property type="match status" value="1"/>
</dbReference>
<name>A0A5C4JFZ7_9ACTN</name>
<comment type="caution">
    <text evidence="1">The sequence shown here is derived from an EMBL/GenBank/DDBJ whole genome shotgun (WGS) entry which is preliminary data.</text>
</comment>
<dbReference type="Proteomes" id="UP000309174">
    <property type="component" value="Unassembled WGS sequence"/>
</dbReference>
<dbReference type="OrthoDB" id="7859927at2"/>
<reference evidence="1 2" key="1">
    <citation type="submission" date="2019-05" db="EMBL/GenBank/DDBJ databases">
        <title>Draft genome sequence of Actinomadura sp. 14C53.</title>
        <authorList>
            <person name="Saricaoglu S."/>
            <person name="Isik K."/>
        </authorList>
    </citation>
    <scope>NUCLEOTIDE SEQUENCE [LARGE SCALE GENOMIC DNA]</scope>
    <source>
        <strain evidence="1 2">14C53</strain>
    </source>
</reference>
<keyword evidence="2" id="KW-1185">Reference proteome</keyword>
<dbReference type="EMBL" id="VCKW01000034">
    <property type="protein sequence ID" value="TMR04171.1"/>
    <property type="molecule type" value="Genomic_DNA"/>
</dbReference>
<evidence type="ECO:0000313" key="1">
    <source>
        <dbReference type="EMBL" id="TMR04171.1"/>
    </source>
</evidence>
<protein>
    <submittedName>
        <fullName evidence="1">Uncharacterized protein</fullName>
    </submittedName>
</protein>
<organism evidence="1 2">
    <name type="scientific">Actinomadura soli</name>
    <dbReference type="NCBI Taxonomy" id="2508997"/>
    <lineage>
        <taxon>Bacteria</taxon>
        <taxon>Bacillati</taxon>
        <taxon>Actinomycetota</taxon>
        <taxon>Actinomycetes</taxon>
        <taxon>Streptosporangiales</taxon>
        <taxon>Thermomonosporaceae</taxon>
        <taxon>Actinomadura</taxon>
    </lineage>
</organism>
<sequence length="387" mass="41372">MTDAMVDLTRFPDPRLAAKHLGVIAMGLLGSRGAANFSHGGRSLTFLVTDDPRLPAARPDPAGLAEALQTGAQMLPEANVEEVVNGYAAHHRLTARPVNAGLELDLPGRHQALVRVEHGRLSEVVVTGPDGPVIPAPRRLTPVTDPAAATFIPAGLFAELARSAAAALDRGAVALGDHLKGLGWDPQALPVWEPGVVRYGDVLTARAREIGVYRPGTGTWHWSDSEWDGVARVRSAAREYGADAVAADQVVLPDSEVQIFIAVFLARSAVHLGRARGLVRIPTAEGDHRFVAVIDPRVPEPSSELDIICDVIVSAANFLQELTPHQDRYATMRAMVVDYFEAYGIAPIHVGEPQMLIGLRGLNEVRVAFSHDGTINHATWGMHGALG</sequence>
<dbReference type="InterPro" id="IPR049249">
    <property type="entry name" value="DUF6882"/>
</dbReference>
<gene>
    <name evidence="1" type="ORF">ETD83_09245</name>
</gene>